<feature type="region of interest" description="Disordered" evidence="1">
    <location>
        <begin position="216"/>
        <end position="270"/>
    </location>
</feature>
<gene>
    <name evidence="2" type="ORF">F0P96_20070</name>
</gene>
<dbReference type="AlphaFoldDB" id="A0A7L4ZXY3"/>
<comment type="caution">
    <text evidence="2">The sequence shown here is derived from an EMBL/GenBank/DDBJ whole genome shotgun (WGS) entry which is preliminary data.</text>
</comment>
<dbReference type="RefSeq" id="WP_151080784.1">
    <property type="nucleotide sequence ID" value="NZ_CP047647.1"/>
</dbReference>
<proteinExistence type="predicted"/>
<evidence type="ECO:0000313" key="3">
    <source>
        <dbReference type="Proteomes" id="UP000326380"/>
    </source>
</evidence>
<sequence>MQDTYSSAQLQDYGRRLAARVCDAHFSAQPVGATLDGPAVLRLTPVRQLNLFVVQQLLAQWTREMAQLRSPYFDFEDAAVRQALTQLMNLLSRRIRLTRATYEPLLAQAATDTLRAVLDPAATFADKLFPVEQPSATPTQLRDALRYVDINKPLFESFIESLPADVAQERDYLLNRFRLHTEAHYKELQSVDQVLHELSALLPVYAADLREPAAAPAKATEASAPKPAQVPAAPAPAAAPAPVAAAPEPAAAPAPAAKPAEVPEAQPAEPVVAEVAPAPAPVPTPVATTEAAPAKPVERVFSAEPAAPVPTLAEKLAATAKTSTLADKLAQSAPAASTLADVQPKVESLRNAISINQRFSFINELFNGENMEYHAAIEHLDTLPTADAARRYVQEDLTNRYQWVRKDEHLNKLLRLIDRKFA</sequence>
<dbReference type="EMBL" id="VTWU01000010">
    <property type="protein sequence ID" value="KAA9325301.1"/>
    <property type="molecule type" value="Genomic_DNA"/>
</dbReference>
<reference evidence="2 3" key="1">
    <citation type="submission" date="2019-09" db="EMBL/GenBank/DDBJ databases">
        <title>Genome sequence of Hymenobacter sp. M3.</title>
        <authorList>
            <person name="Srinivasan S."/>
        </authorList>
    </citation>
    <scope>NUCLEOTIDE SEQUENCE [LARGE SCALE GENOMIC DNA]</scope>
    <source>
        <strain evidence="2 3">M3</strain>
    </source>
</reference>
<feature type="compositionally biased region" description="Low complexity" evidence="1">
    <location>
        <begin position="240"/>
        <end position="270"/>
    </location>
</feature>
<dbReference type="Proteomes" id="UP000326380">
    <property type="component" value="Unassembled WGS sequence"/>
</dbReference>
<protein>
    <submittedName>
        <fullName evidence="2">Uncharacterized protein</fullName>
    </submittedName>
</protein>
<evidence type="ECO:0000256" key="1">
    <source>
        <dbReference type="SAM" id="MobiDB-lite"/>
    </source>
</evidence>
<accession>A0A7L4ZXY3</accession>
<organism evidence="2 3">
    <name type="scientific">Hymenobacter busanensis</name>
    <dbReference type="NCBI Taxonomy" id="2607656"/>
    <lineage>
        <taxon>Bacteria</taxon>
        <taxon>Pseudomonadati</taxon>
        <taxon>Bacteroidota</taxon>
        <taxon>Cytophagia</taxon>
        <taxon>Cytophagales</taxon>
        <taxon>Hymenobacteraceae</taxon>
        <taxon>Hymenobacter</taxon>
    </lineage>
</organism>
<feature type="compositionally biased region" description="Low complexity" evidence="1">
    <location>
        <begin position="216"/>
        <end position="232"/>
    </location>
</feature>
<keyword evidence="3" id="KW-1185">Reference proteome</keyword>
<name>A0A7L4ZXY3_9BACT</name>
<evidence type="ECO:0000313" key="2">
    <source>
        <dbReference type="EMBL" id="KAA9325301.1"/>
    </source>
</evidence>